<proteinExistence type="predicted"/>
<keyword evidence="2" id="KW-1185">Reference proteome</keyword>
<comment type="caution">
    <text evidence="1">The sequence shown here is derived from an EMBL/GenBank/DDBJ whole genome shotgun (WGS) entry which is preliminary data.</text>
</comment>
<evidence type="ECO:0000313" key="1">
    <source>
        <dbReference type="EMBL" id="KAI4561653.1"/>
    </source>
</evidence>
<protein>
    <submittedName>
        <fullName evidence="1">Uncharacterized protein</fullName>
    </submittedName>
</protein>
<dbReference type="Proteomes" id="UP001057279">
    <property type="component" value="Linkage Group LG21"/>
</dbReference>
<name>A0ACB9U9I9_9CETA</name>
<organism evidence="1 2">
    <name type="scientific">Ovis ammon polii x Ovis aries</name>
    <dbReference type="NCBI Taxonomy" id="2918886"/>
    <lineage>
        <taxon>Eukaryota</taxon>
        <taxon>Metazoa</taxon>
        <taxon>Chordata</taxon>
        <taxon>Craniata</taxon>
        <taxon>Vertebrata</taxon>
        <taxon>Euteleostomi</taxon>
        <taxon>Mammalia</taxon>
        <taxon>Eutheria</taxon>
        <taxon>Laurasiatheria</taxon>
        <taxon>Artiodactyla</taxon>
        <taxon>Ruminantia</taxon>
        <taxon>Pecora</taxon>
        <taxon>Bovidae</taxon>
        <taxon>Caprinae</taxon>
        <taxon>Ovis</taxon>
    </lineage>
</organism>
<accession>A0ACB9U9I9</accession>
<sequence>MRTAIAVRTMKLFTGLILCSLVLGVHSQWLSFLGEAYEGAKDMWRAYSDMREANYKGADKYFHARGNYDAAQRGPGGVWAAKVIRRIEQDGHHRCPLDLRPLFPLTPKPGEIPTTEFQLEKKYSTMKLFIGILFCSLIMGVTGEGWYSFFKEAVQGASDLWRAYWDMKEANVQNSGRYFRARGNYDAAQRGPGGVWAAKIISNVGEYLQGFLHQIYLGRDSYGLEDQVSNRRAEEWGRSGQDPDRFRPAGLPKKY</sequence>
<gene>
    <name evidence="1" type="ORF">MJG53_016707</name>
</gene>
<reference evidence="1" key="1">
    <citation type="submission" date="2022-03" db="EMBL/GenBank/DDBJ databases">
        <title>Genomic analyses of argali, domestic sheep and their hybrids provide insights into chromosomal evolution, heterosis and genetic basis of agronomic traits.</title>
        <authorList>
            <person name="Li M."/>
        </authorList>
    </citation>
    <scope>NUCLEOTIDE SEQUENCE</scope>
    <source>
        <strain evidence="1">F1 hybrid</strain>
    </source>
</reference>
<dbReference type="EMBL" id="CM043046">
    <property type="protein sequence ID" value="KAI4561653.1"/>
    <property type="molecule type" value="Genomic_DNA"/>
</dbReference>
<evidence type="ECO:0000313" key="2">
    <source>
        <dbReference type="Proteomes" id="UP001057279"/>
    </source>
</evidence>